<sequence length="282" mass="31423">MAGAPTIASLDQLKTALRIVASLGDGALNVPILRAIACTAIEIIDIAQTVTKNKEDAIEIAKNAAERISSLLDAFKGKFKNDIPLDLQQDIARYAEKLELVQKILRKHTGQTGIWRRVASRVPSRDEIKRCKNILNEGFQVFEASLTLKLHTRLPAMFSELQSQIVAQIQPAPPKISVQREEPDLRAYLRLILRPEASAFVPRPFTLRAGAPAFVPPPRTNLRADAPVFAPRKFTLRARAPAFVPRKFTFKLRADARIFEPRNKRTLRADAPVFVPLGRTVA</sequence>
<dbReference type="AlphaFoldDB" id="A0AAD6VST3"/>
<dbReference type="Proteomes" id="UP001219525">
    <property type="component" value="Unassembled WGS sequence"/>
</dbReference>
<comment type="caution">
    <text evidence="1">The sequence shown here is derived from an EMBL/GenBank/DDBJ whole genome shotgun (WGS) entry which is preliminary data.</text>
</comment>
<evidence type="ECO:0000313" key="2">
    <source>
        <dbReference type="Proteomes" id="UP001219525"/>
    </source>
</evidence>
<dbReference type="Gene3D" id="1.20.930.20">
    <property type="entry name" value="Adaptor protein Cbl, N-terminal domain"/>
    <property type="match status" value="1"/>
</dbReference>
<organism evidence="1 2">
    <name type="scientific">Mycena pura</name>
    <dbReference type="NCBI Taxonomy" id="153505"/>
    <lineage>
        <taxon>Eukaryota</taxon>
        <taxon>Fungi</taxon>
        <taxon>Dikarya</taxon>
        <taxon>Basidiomycota</taxon>
        <taxon>Agaricomycotina</taxon>
        <taxon>Agaricomycetes</taxon>
        <taxon>Agaricomycetidae</taxon>
        <taxon>Agaricales</taxon>
        <taxon>Marasmiineae</taxon>
        <taxon>Mycenaceae</taxon>
        <taxon>Mycena</taxon>
    </lineage>
</organism>
<dbReference type="GO" id="GO:0007166">
    <property type="term" value="P:cell surface receptor signaling pathway"/>
    <property type="evidence" value="ECO:0007669"/>
    <property type="project" value="InterPro"/>
</dbReference>
<accession>A0AAD6VST3</accession>
<reference evidence="1" key="1">
    <citation type="submission" date="2023-03" db="EMBL/GenBank/DDBJ databases">
        <title>Massive genome expansion in bonnet fungi (Mycena s.s.) driven by repeated elements and novel gene families across ecological guilds.</title>
        <authorList>
            <consortium name="Lawrence Berkeley National Laboratory"/>
            <person name="Harder C.B."/>
            <person name="Miyauchi S."/>
            <person name="Viragh M."/>
            <person name="Kuo A."/>
            <person name="Thoen E."/>
            <person name="Andreopoulos B."/>
            <person name="Lu D."/>
            <person name="Skrede I."/>
            <person name="Drula E."/>
            <person name="Henrissat B."/>
            <person name="Morin E."/>
            <person name="Kohler A."/>
            <person name="Barry K."/>
            <person name="LaButti K."/>
            <person name="Morin E."/>
            <person name="Salamov A."/>
            <person name="Lipzen A."/>
            <person name="Mereny Z."/>
            <person name="Hegedus B."/>
            <person name="Baldrian P."/>
            <person name="Stursova M."/>
            <person name="Weitz H."/>
            <person name="Taylor A."/>
            <person name="Grigoriev I.V."/>
            <person name="Nagy L.G."/>
            <person name="Martin F."/>
            <person name="Kauserud H."/>
        </authorList>
    </citation>
    <scope>NUCLEOTIDE SEQUENCE</scope>
    <source>
        <strain evidence="1">9144</strain>
    </source>
</reference>
<name>A0AAD6VST3_9AGAR</name>
<dbReference type="InterPro" id="IPR036537">
    <property type="entry name" value="Adaptor_Cbl_N_dom_sf"/>
</dbReference>
<dbReference type="InterPro" id="IPR059179">
    <property type="entry name" value="MLKL-like_MCAfunc"/>
</dbReference>
<dbReference type="EMBL" id="JARJCW010000008">
    <property type="protein sequence ID" value="KAJ7221615.1"/>
    <property type="molecule type" value="Genomic_DNA"/>
</dbReference>
<dbReference type="CDD" id="cd21037">
    <property type="entry name" value="MLKL_NTD"/>
    <property type="match status" value="1"/>
</dbReference>
<proteinExistence type="predicted"/>
<gene>
    <name evidence="1" type="ORF">GGX14DRAFT_559100</name>
</gene>
<protein>
    <submittedName>
        <fullName evidence="1">Uncharacterized protein</fullName>
    </submittedName>
</protein>
<keyword evidence="2" id="KW-1185">Reference proteome</keyword>
<evidence type="ECO:0000313" key="1">
    <source>
        <dbReference type="EMBL" id="KAJ7221615.1"/>
    </source>
</evidence>